<dbReference type="RefSeq" id="WP_188469341.1">
    <property type="nucleotide sequence ID" value="NZ_BMFZ01000001.1"/>
</dbReference>
<evidence type="ECO:0000256" key="5">
    <source>
        <dbReference type="ARBA" id="ARBA00022801"/>
    </source>
</evidence>
<dbReference type="InterPro" id="IPR035093">
    <property type="entry name" value="RelE/ParE_toxin_dom_sf"/>
</dbReference>
<dbReference type="Pfam" id="PF06769">
    <property type="entry name" value="YoeB_toxin"/>
    <property type="match status" value="1"/>
</dbReference>
<dbReference type="SUPFAM" id="SSF143011">
    <property type="entry name" value="RelE-like"/>
    <property type="match status" value="1"/>
</dbReference>
<evidence type="ECO:0000256" key="6">
    <source>
        <dbReference type="ARBA" id="ARBA00030388"/>
    </source>
</evidence>
<keyword evidence="2" id="KW-1277">Toxin-antitoxin system</keyword>
<evidence type="ECO:0000256" key="4">
    <source>
        <dbReference type="ARBA" id="ARBA00022759"/>
    </source>
</evidence>
<dbReference type="NCBIfam" id="TIGR02116">
    <property type="entry name" value="toxin_Txe_YoeB"/>
    <property type="match status" value="1"/>
</dbReference>
<protein>
    <recommendedName>
        <fullName evidence="6">Putative mRNA interferase YoeB</fullName>
    </recommendedName>
</protein>
<comment type="caution">
    <text evidence="7">The sequence shown here is derived from an EMBL/GenBank/DDBJ whole genome shotgun (WGS) entry which is preliminary data.</text>
</comment>
<keyword evidence="5" id="KW-0378">Hydrolase</keyword>
<dbReference type="InterPro" id="IPR009614">
    <property type="entry name" value="YoeB_toxin"/>
</dbReference>
<keyword evidence="4" id="KW-0255">Endonuclease</keyword>
<evidence type="ECO:0000256" key="3">
    <source>
        <dbReference type="ARBA" id="ARBA00022722"/>
    </source>
</evidence>
<name>A0ABQ1FVK8_9GAMM</name>
<evidence type="ECO:0000313" key="8">
    <source>
        <dbReference type="Proteomes" id="UP000627464"/>
    </source>
</evidence>
<dbReference type="Gene3D" id="3.30.2310.20">
    <property type="entry name" value="RelE-like"/>
    <property type="match status" value="1"/>
</dbReference>
<accession>A0ABQ1FVK8</accession>
<evidence type="ECO:0000256" key="1">
    <source>
        <dbReference type="ARBA" id="ARBA00008172"/>
    </source>
</evidence>
<dbReference type="EMBL" id="BMFZ01000001">
    <property type="protein sequence ID" value="GGA30206.1"/>
    <property type="molecule type" value="Genomic_DNA"/>
</dbReference>
<dbReference type="Proteomes" id="UP000627464">
    <property type="component" value="Unassembled WGS sequence"/>
</dbReference>
<dbReference type="PANTHER" id="PTHR38039">
    <property type="entry name" value="TOXIN YOEB"/>
    <property type="match status" value="1"/>
</dbReference>
<evidence type="ECO:0000256" key="2">
    <source>
        <dbReference type="ARBA" id="ARBA00022649"/>
    </source>
</evidence>
<dbReference type="PANTHER" id="PTHR38039:SF1">
    <property type="entry name" value="TOXIN YOEB"/>
    <property type="match status" value="1"/>
</dbReference>
<gene>
    <name evidence="7" type="ORF">GCM10011328_00930</name>
</gene>
<sequence>MNVVFTHKAKEDYDYWAEVNPKTRDKILELLRNTAETPFKGIGKPEALKHKKPLWSRRITQEHRLVYWVEGDTVTVVGCRYHYTNI</sequence>
<keyword evidence="8" id="KW-1185">Reference proteome</keyword>
<evidence type="ECO:0000313" key="7">
    <source>
        <dbReference type="EMBL" id="GGA30206.1"/>
    </source>
</evidence>
<comment type="similarity">
    <text evidence="1">Belongs to the YoeB family.</text>
</comment>
<proteinExistence type="inferred from homology"/>
<keyword evidence="3" id="KW-0540">Nuclease</keyword>
<organism evidence="7 8">
    <name type="scientific">Hafnia psychrotolerans</name>
    <dbReference type="NCBI Taxonomy" id="1477018"/>
    <lineage>
        <taxon>Bacteria</taxon>
        <taxon>Pseudomonadati</taxon>
        <taxon>Pseudomonadota</taxon>
        <taxon>Gammaproteobacteria</taxon>
        <taxon>Enterobacterales</taxon>
        <taxon>Hafniaceae</taxon>
        <taxon>Hafnia</taxon>
    </lineage>
</organism>
<reference evidence="8" key="1">
    <citation type="journal article" date="2019" name="Int. J. Syst. Evol. Microbiol.">
        <title>The Global Catalogue of Microorganisms (GCM) 10K type strain sequencing project: providing services to taxonomists for standard genome sequencing and annotation.</title>
        <authorList>
            <consortium name="The Broad Institute Genomics Platform"/>
            <consortium name="The Broad Institute Genome Sequencing Center for Infectious Disease"/>
            <person name="Wu L."/>
            <person name="Ma J."/>
        </authorList>
    </citation>
    <scope>NUCLEOTIDE SEQUENCE [LARGE SCALE GENOMIC DNA]</scope>
    <source>
        <strain evidence="8">CGMCC 1.12806</strain>
    </source>
</reference>